<feature type="compositionally biased region" description="Low complexity" evidence="1">
    <location>
        <begin position="90"/>
        <end position="109"/>
    </location>
</feature>
<sequence length="285" mass="28774">MSMPTTNGALVDQVRQHLDTARQNGEQPPGRPTLTKLTGASDWAIRRALEALEAEQATSTATPPAEPASAPGSATVPPTGTALDPSAPVAASNGAEGGLAAAGEAGGPLAPAPSPPEPSIDTRGEHRSRGGLFVAWAGFLFGAAVSIAANVLAARIPPEHAPAGWAPSVVAEIGAAVWPLGLLLSVEALSRVRWPKGAMWTVARFGGAGTVALGSAVISYGHINEVLTAWGYTVLGAGVGPLVIDGLMTICGFAMLAGSTASRHQPTTTDRQADTSPAPIDDQPR</sequence>
<proteinExistence type="predicted"/>
<feature type="transmembrane region" description="Helical" evidence="2">
    <location>
        <begin position="165"/>
        <end position="186"/>
    </location>
</feature>
<accession>A0A3E0GSL4</accession>
<reference evidence="3 4" key="1">
    <citation type="submission" date="2018-08" db="EMBL/GenBank/DDBJ databases">
        <title>Genomic Encyclopedia of Archaeal and Bacterial Type Strains, Phase II (KMG-II): from individual species to whole genera.</title>
        <authorList>
            <person name="Goeker M."/>
        </authorList>
    </citation>
    <scope>NUCLEOTIDE SEQUENCE [LARGE SCALE GENOMIC DNA]</scope>
    <source>
        <strain evidence="3 4">DSM 45791</strain>
    </source>
</reference>
<evidence type="ECO:0000256" key="2">
    <source>
        <dbReference type="SAM" id="Phobius"/>
    </source>
</evidence>
<dbReference type="EMBL" id="QUNO01000035">
    <property type="protein sequence ID" value="REH25996.1"/>
    <property type="molecule type" value="Genomic_DNA"/>
</dbReference>
<keyword evidence="2" id="KW-0812">Transmembrane</keyword>
<keyword evidence="2" id="KW-1133">Transmembrane helix</keyword>
<feature type="region of interest" description="Disordered" evidence="1">
    <location>
        <begin position="1"/>
        <end position="39"/>
    </location>
</feature>
<feature type="region of interest" description="Disordered" evidence="1">
    <location>
        <begin position="54"/>
        <end position="126"/>
    </location>
</feature>
<evidence type="ECO:0000313" key="4">
    <source>
        <dbReference type="Proteomes" id="UP000256269"/>
    </source>
</evidence>
<evidence type="ECO:0000256" key="1">
    <source>
        <dbReference type="SAM" id="MobiDB-lite"/>
    </source>
</evidence>
<evidence type="ECO:0008006" key="5">
    <source>
        <dbReference type="Google" id="ProtNLM"/>
    </source>
</evidence>
<feature type="compositionally biased region" description="Low complexity" evidence="1">
    <location>
        <begin position="54"/>
        <end position="75"/>
    </location>
</feature>
<comment type="caution">
    <text evidence="3">The sequence shown here is derived from an EMBL/GenBank/DDBJ whole genome shotgun (WGS) entry which is preliminary data.</text>
</comment>
<keyword evidence="4" id="KW-1185">Reference proteome</keyword>
<dbReference type="AlphaFoldDB" id="A0A3E0GSL4"/>
<keyword evidence="2" id="KW-0472">Membrane</keyword>
<protein>
    <recommendedName>
        <fullName evidence="5">DUF2637 domain-containing protein</fullName>
    </recommendedName>
</protein>
<dbReference type="Proteomes" id="UP000256269">
    <property type="component" value="Unassembled WGS sequence"/>
</dbReference>
<feature type="transmembrane region" description="Helical" evidence="2">
    <location>
        <begin position="198"/>
        <end position="223"/>
    </location>
</feature>
<feature type="region of interest" description="Disordered" evidence="1">
    <location>
        <begin position="262"/>
        <end position="285"/>
    </location>
</feature>
<feature type="transmembrane region" description="Helical" evidence="2">
    <location>
        <begin position="132"/>
        <end position="153"/>
    </location>
</feature>
<gene>
    <name evidence="3" type="ORF">BCF44_13535</name>
</gene>
<evidence type="ECO:0000313" key="3">
    <source>
        <dbReference type="EMBL" id="REH25996.1"/>
    </source>
</evidence>
<name>A0A3E0GSL4_9PSEU</name>
<organism evidence="3 4">
    <name type="scientific">Kutzneria buriramensis</name>
    <dbReference type="NCBI Taxonomy" id="1045776"/>
    <lineage>
        <taxon>Bacteria</taxon>
        <taxon>Bacillati</taxon>
        <taxon>Actinomycetota</taxon>
        <taxon>Actinomycetes</taxon>
        <taxon>Pseudonocardiales</taxon>
        <taxon>Pseudonocardiaceae</taxon>
        <taxon>Kutzneria</taxon>
    </lineage>
</organism>
<feature type="transmembrane region" description="Helical" evidence="2">
    <location>
        <begin position="229"/>
        <end position="256"/>
    </location>
</feature>